<organism evidence="6 7">
    <name type="scientific">Mariniflexile fucanivorans</name>
    <dbReference type="NCBI Taxonomy" id="264023"/>
    <lineage>
        <taxon>Bacteria</taxon>
        <taxon>Pseudomonadati</taxon>
        <taxon>Bacteroidota</taxon>
        <taxon>Flavobacteriia</taxon>
        <taxon>Flavobacteriales</taxon>
        <taxon>Flavobacteriaceae</taxon>
        <taxon>Mariniflexile</taxon>
    </lineage>
</organism>
<evidence type="ECO:0000256" key="3">
    <source>
        <dbReference type="ARBA" id="ARBA00023002"/>
    </source>
</evidence>
<comment type="caution">
    <text evidence="6">The sequence shown here is derived from an EMBL/GenBank/DDBJ whole genome shotgun (WGS) entry which is preliminary data.</text>
</comment>
<evidence type="ECO:0000313" key="6">
    <source>
        <dbReference type="EMBL" id="TCL67873.1"/>
    </source>
</evidence>
<evidence type="ECO:0000256" key="4">
    <source>
        <dbReference type="ARBA" id="ARBA00023004"/>
    </source>
</evidence>
<dbReference type="InterPro" id="IPR036188">
    <property type="entry name" value="FAD/NAD-bd_sf"/>
</dbReference>
<dbReference type="GO" id="GO:0051539">
    <property type="term" value="F:4 iron, 4 sulfur cluster binding"/>
    <property type="evidence" value="ECO:0007669"/>
    <property type="project" value="UniProtKB-KW"/>
</dbReference>
<keyword evidence="5" id="KW-0411">Iron-sulfur</keyword>
<evidence type="ECO:0000256" key="1">
    <source>
        <dbReference type="ARBA" id="ARBA00022485"/>
    </source>
</evidence>
<keyword evidence="7" id="KW-1185">Reference proteome</keyword>
<dbReference type="RefSeq" id="WP_207902815.1">
    <property type="nucleotide sequence ID" value="NZ_OX156936.1"/>
</dbReference>
<dbReference type="PRINTS" id="PR00411">
    <property type="entry name" value="PNDRDTASEI"/>
</dbReference>
<dbReference type="InterPro" id="IPR039650">
    <property type="entry name" value="HdrA-like"/>
</dbReference>
<evidence type="ECO:0000313" key="7">
    <source>
        <dbReference type="Proteomes" id="UP000295455"/>
    </source>
</evidence>
<dbReference type="SUPFAM" id="SSF51905">
    <property type="entry name" value="FAD/NAD(P)-binding domain"/>
    <property type="match status" value="1"/>
</dbReference>
<dbReference type="PANTHER" id="PTHR43498">
    <property type="entry name" value="FERREDOXIN:COB-COM HETERODISULFIDE REDUCTASE SUBUNIT A"/>
    <property type="match status" value="1"/>
</dbReference>
<keyword evidence="2" id="KW-0479">Metal-binding</keyword>
<dbReference type="AlphaFoldDB" id="A0A4R1RNI5"/>
<dbReference type="Gene3D" id="3.50.50.60">
    <property type="entry name" value="FAD/NAD(P)-binding domain"/>
    <property type="match status" value="1"/>
</dbReference>
<protein>
    <submittedName>
        <fullName evidence="6">FAD dependent oxidoreductase</fullName>
    </submittedName>
</protein>
<dbReference type="EMBL" id="SLUP01000002">
    <property type="protein sequence ID" value="TCL67873.1"/>
    <property type="molecule type" value="Genomic_DNA"/>
</dbReference>
<keyword evidence="4" id="KW-0408">Iron</keyword>
<keyword evidence="3" id="KW-0560">Oxidoreductase</keyword>
<evidence type="ECO:0000256" key="5">
    <source>
        <dbReference type="ARBA" id="ARBA00023014"/>
    </source>
</evidence>
<sequence>MKTFKTTLIEGYDVIVVGGGVSGSHAAIAAAKTGARTLLIEQFGFLGGSLTAMGVGPMMTFHNKAGRQLVFGSPNEMVSRLVAKGASPGHILDGTGYCSTVTPFDAEMLKVTLEDMVIEAGAEILYHTRLIDISKEDNKIKSIFVHNRGGIQEIPAKVFVDASGDSEIVKLSGVPFTEGRPEDNKSQPMTTNIKVGNVNTEKLREYMINNWDQFDAEERSADKAEILKKTKRISTWGFYDLWNKAKANGEVTVPRDNVLFFETNTEGEFIFNTSRVLGFNPMNPFDLSKAETMGRKQCVEIFNFLRKYAPGFENATFVSTAPHIGIRESRHPHAKYVLTSEDLVNEVRFKNPIAVGGYPLDIHSPDGGTTDTVHLKDDGAYYIPTDSLLVNEVANLVLSGRAIGADHYASAGLRVTPIAMAIGQGAGTLAALSVINNVNPNDLEYVKLEEKLLEHGAYLGSK</sequence>
<gene>
    <name evidence="6" type="ORF">EV196_102436</name>
</gene>
<dbReference type="GO" id="GO:0016491">
    <property type="term" value="F:oxidoreductase activity"/>
    <property type="evidence" value="ECO:0007669"/>
    <property type="project" value="UniProtKB-KW"/>
</dbReference>
<proteinExistence type="predicted"/>
<dbReference type="PANTHER" id="PTHR43498:SF1">
    <property type="entry name" value="COB--COM HETERODISULFIDE REDUCTASE IRON-SULFUR SUBUNIT A"/>
    <property type="match status" value="1"/>
</dbReference>
<evidence type="ECO:0000256" key="2">
    <source>
        <dbReference type="ARBA" id="ARBA00022723"/>
    </source>
</evidence>
<reference evidence="6 7" key="1">
    <citation type="submission" date="2019-03" db="EMBL/GenBank/DDBJ databases">
        <title>Genomic Encyclopedia of Type Strains, Phase IV (KMG-IV): sequencing the most valuable type-strain genomes for metagenomic binning, comparative biology and taxonomic classification.</title>
        <authorList>
            <person name="Goeker M."/>
        </authorList>
    </citation>
    <scope>NUCLEOTIDE SEQUENCE [LARGE SCALE GENOMIC DNA]</scope>
    <source>
        <strain evidence="6 7">DSM 18792</strain>
    </source>
</reference>
<name>A0A4R1RNI5_9FLAO</name>
<accession>A0A4R1RNI5</accession>
<dbReference type="Proteomes" id="UP000295455">
    <property type="component" value="Unassembled WGS sequence"/>
</dbReference>
<dbReference type="GO" id="GO:0046872">
    <property type="term" value="F:metal ion binding"/>
    <property type="evidence" value="ECO:0007669"/>
    <property type="project" value="UniProtKB-KW"/>
</dbReference>
<dbReference type="Pfam" id="PF12831">
    <property type="entry name" value="FAD_oxidored"/>
    <property type="match status" value="1"/>
</dbReference>
<keyword evidence="1" id="KW-0004">4Fe-4S</keyword>